<gene>
    <name evidence="1" type="ORF">SDC9_204765</name>
</gene>
<organism evidence="1">
    <name type="scientific">bioreactor metagenome</name>
    <dbReference type="NCBI Taxonomy" id="1076179"/>
    <lineage>
        <taxon>unclassified sequences</taxon>
        <taxon>metagenomes</taxon>
        <taxon>ecological metagenomes</taxon>
    </lineage>
</organism>
<dbReference type="AlphaFoldDB" id="A0A645J0G1"/>
<sequence>MGRIIAPLAEHLTVEAVPRSVEQRVLISLRHHGKVRKIVWIVLKQFFIVENGCWNKNTLALDLLDPSVGHCDLINANDRGERGSCGDEPILDPAVTFATGVGGSADIYPRARPTWAVA</sequence>
<dbReference type="EMBL" id="VSSQ01128172">
    <property type="protein sequence ID" value="MPN57071.1"/>
    <property type="molecule type" value="Genomic_DNA"/>
</dbReference>
<reference evidence="1" key="1">
    <citation type="submission" date="2019-08" db="EMBL/GenBank/DDBJ databases">
        <authorList>
            <person name="Kucharzyk K."/>
            <person name="Murdoch R.W."/>
            <person name="Higgins S."/>
            <person name="Loffler F."/>
        </authorList>
    </citation>
    <scope>NUCLEOTIDE SEQUENCE</scope>
</reference>
<protein>
    <submittedName>
        <fullName evidence="1">Uncharacterized protein</fullName>
    </submittedName>
</protein>
<evidence type="ECO:0000313" key="1">
    <source>
        <dbReference type="EMBL" id="MPN57071.1"/>
    </source>
</evidence>
<comment type="caution">
    <text evidence="1">The sequence shown here is derived from an EMBL/GenBank/DDBJ whole genome shotgun (WGS) entry which is preliminary data.</text>
</comment>
<proteinExistence type="predicted"/>
<accession>A0A645J0G1</accession>
<name>A0A645J0G1_9ZZZZ</name>